<dbReference type="Proteomes" id="UP001152658">
    <property type="component" value="Unassembled WGS sequence"/>
</dbReference>
<dbReference type="RefSeq" id="WP_168786399.1">
    <property type="nucleotide sequence ID" value="NZ_CALYLF010000098.1"/>
</dbReference>
<evidence type="ECO:0000313" key="4">
    <source>
        <dbReference type="Proteomes" id="UP001152658"/>
    </source>
</evidence>
<keyword evidence="1" id="KW-0472">Membrane</keyword>
<feature type="transmembrane region" description="Helical" evidence="1">
    <location>
        <begin position="21"/>
        <end position="38"/>
    </location>
</feature>
<gene>
    <name evidence="3" type="ORF">VAE063_630007</name>
</gene>
<sequence length="319" mass="36038">MSFWERVKILKSWAISNFWNLFSFIGVVATLYLGFFYVPDYVEELGLNKQKLVHQELVADVQELLFYKQSITLADVDEIIKGKELVYTIEYKFTSPELLNQIQDNFLKNKFIPLEKRKELMVAIKELRSQYKESSVPTVTKRDYSSWISLLIYVLTGVTSALALISIVVKLKSDKETEVDISSSINIAGDVTTHTYQSAYEFEAMVGQVIDDLDIDKSAQLSKSDQHFDFLINVSGTECIVEVKAYSKLLGLGTAKEFVNVINNANKVGILVAKSGLTKRAIDLINGHNELTDSNRVYVVTGSTRNDIKKSLQTVINSF</sequence>
<comment type="caution">
    <text evidence="3">The sequence shown here is derived from an EMBL/GenBank/DDBJ whole genome shotgun (WGS) entry which is preliminary data.</text>
</comment>
<evidence type="ECO:0000256" key="1">
    <source>
        <dbReference type="SAM" id="Phobius"/>
    </source>
</evidence>
<dbReference type="EMBL" id="CALYLK010000101">
    <property type="protein sequence ID" value="CAH8207692.1"/>
    <property type="molecule type" value="Genomic_DNA"/>
</dbReference>
<dbReference type="InterPro" id="IPR011856">
    <property type="entry name" value="tRNA_endonuc-like_dom_sf"/>
</dbReference>
<keyword evidence="1" id="KW-0812">Transmembrane</keyword>
<dbReference type="Gene3D" id="3.40.1350.10">
    <property type="match status" value="1"/>
</dbReference>
<dbReference type="InterPro" id="IPR007560">
    <property type="entry name" value="Restrct_endonuc_IV_Mrr"/>
</dbReference>
<evidence type="ECO:0000259" key="2">
    <source>
        <dbReference type="Pfam" id="PF04471"/>
    </source>
</evidence>
<protein>
    <recommendedName>
        <fullName evidence="2">Restriction endonuclease type IV Mrr domain-containing protein</fullName>
    </recommendedName>
</protein>
<feature type="domain" description="Restriction endonuclease type IV Mrr" evidence="2">
    <location>
        <begin position="198"/>
        <end position="290"/>
    </location>
</feature>
<evidence type="ECO:0000313" key="3">
    <source>
        <dbReference type="EMBL" id="CAH8207692.1"/>
    </source>
</evidence>
<organism evidence="3 4">
    <name type="scientific">Vibrio aestuarianus</name>
    <dbReference type="NCBI Taxonomy" id="28171"/>
    <lineage>
        <taxon>Bacteria</taxon>
        <taxon>Pseudomonadati</taxon>
        <taxon>Pseudomonadota</taxon>
        <taxon>Gammaproteobacteria</taxon>
        <taxon>Vibrionales</taxon>
        <taxon>Vibrionaceae</taxon>
        <taxon>Vibrio</taxon>
    </lineage>
</organism>
<name>A0ABM9FL62_9VIBR</name>
<keyword evidence="4" id="KW-1185">Reference proteome</keyword>
<feature type="transmembrane region" description="Helical" evidence="1">
    <location>
        <begin position="147"/>
        <end position="169"/>
    </location>
</feature>
<dbReference type="Pfam" id="PF04471">
    <property type="entry name" value="Mrr_cat"/>
    <property type="match status" value="1"/>
</dbReference>
<accession>A0ABM9FL62</accession>
<reference evidence="3" key="1">
    <citation type="submission" date="2022-06" db="EMBL/GenBank/DDBJ databases">
        <authorList>
            <person name="Goudenege D."/>
            <person name="Le Roux F."/>
        </authorList>
    </citation>
    <scope>NUCLEOTIDE SEQUENCE</scope>
    <source>
        <strain evidence="3">12-063</strain>
    </source>
</reference>
<keyword evidence="1" id="KW-1133">Transmembrane helix</keyword>
<proteinExistence type="predicted"/>